<dbReference type="InterPro" id="IPR001173">
    <property type="entry name" value="Glyco_trans_2-like"/>
</dbReference>
<dbReference type="SUPFAM" id="SSF53448">
    <property type="entry name" value="Nucleotide-diphospho-sugar transferases"/>
    <property type="match status" value="1"/>
</dbReference>
<proteinExistence type="predicted"/>
<reference evidence="4" key="1">
    <citation type="submission" date="2017-09" db="EMBL/GenBank/DDBJ databases">
        <title>Depth-based differentiation of microbial function through sediment-hosted aquifers and enrichment of novel symbionts in the deep terrestrial subsurface.</title>
        <authorList>
            <person name="Probst A.J."/>
            <person name="Ladd B."/>
            <person name="Jarett J.K."/>
            <person name="Geller-Mcgrath D.E."/>
            <person name="Sieber C.M.K."/>
            <person name="Emerson J.B."/>
            <person name="Anantharaman K."/>
            <person name="Thomas B.C."/>
            <person name="Malmstrom R."/>
            <person name="Stieglmeier M."/>
            <person name="Klingl A."/>
            <person name="Woyke T."/>
            <person name="Ryan C.M."/>
            <person name="Banfield J.F."/>
        </authorList>
    </citation>
    <scope>NUCLEOTIDE SEQUENCE [LARGE SCALE GENOMIC DNA]</scope>
</reference>
<dbReference type="AlphaFoldDB" id="A0A2H0W9P7"/>
<organism evidence="3 4">
    <name type="scientific">Candidatus Beckwithbacteria bacterium CG10_big_fil_rev_8_21_14_0_10_34_10</name>
    <dbReference type="NCBI Taxonomy" id="1974495"/>
    <lineage>
        <taxon>Bacteria</taxon>
        <taxon>Candidatus Beckwithiibacteriota</taxon>
    </lineage>
</organism>
<gene>
    <name evidence="3" type="ORF">COT75_01745</name>
</gene>
<keyword evidence="1" id="KW-0472">Membrane</keyword>
<dbReference type="EMBL" id="PEZT01000010">
    <property type="protein sequence ID" value="PIS09381.1"/>
    <property type="molecule type" value="Genomic_DNA"/>
</dbReference>
<feature type="transmembrane region" description="Helical" evidence="1">
    <location>
        <begin position="224"/>
        <end position="243"/>
    </location>
</feature>
<accession>A0A2H0W9P7</accession>
<sequence length="268" mass="31560">MKVSVLILTQNNENFITNCLKSVSGWAGEIVIIDGGSIDKTLEICRLYKSKVFHNKWQGFSSQRNFAAKKATSDWIFYLDADERMTRSLKKEIDNLRPSKNIFAFQVKRQNYILGKFLRKGGWYPDLQTRLINKNELIKWQGKLHEYPKIKGKMGKLKGSIIHLTHRGINWCLRKTINYTDLEAALLFQANHSKVKWWNFITAGFREFWQRGIIKQGLTEGMEGFIAVVYQVFNAFIIYVKLWQLQKKESMEKIYKKLDSQLLEKEEY</sequence>
<dbReference type="Proteomes" id="UP000230093">
    <property type="component" value="Unassembled WGS sequence"/>
</dbReference>
<dbReference type="InterPro" id="IPR029044">
    <property type="entry name" value="Nucleotide-diphossugar_trans"/>
</dbReference>
<name>A0A2H0W9P7_9BACT</name>
<feature type="domain" description="Glycosyltransferase 2-like" evidence="2">
    <location>
        <begin position="4"/>
        <end position="115"/>
    </location>
</feature>
<evidence type="ECO:0000259" key="2">
    <source>
        <dbReference type="Pfam" id="PF00535"/>
    </source>
</evidence>
<dbReference type="Gene3D" id="3.90.550.10">
    <property type="entry name" value="Spore Coat Polysaccharide Biosynthesis Protein SpsA, Chain A"/>
    <property type="match status" value="1"/>
</dbReference>
<evidence type="ECO:0000313" key="4">
    <source>
        <dbReference type="Proteomes" id="UP000230093"/>
    </source>
</evidence>
<dbReference type="Pfam" id="PF00535">
    <property type="entry name" value="Glycos_transf_2"/>
    <property type="match status" value="1"/>
</dbReference>
<protein>
    <recommendedName>
        <fullName evidence="2">Glycosyltransferase 2-like domain-containing protein</fullName>
    </recommendedName>
</protein>
<evidence type="ECO:0000313" key="3">
    <source>
        <dbReference type="EMBL" id="PIS09381.1"/>
    </source>
</evidence>
<evidence type="ECO:0000256" key="1">
    <source>
        <dbReference type="SAM" id="Phobius"/>
    </source>
</evidence>
<dbReference type="CDD" id="cd02511">
    <property type="entry name" value="Beta4Glucosyltransferase"/>
    <property type="match status" value="1"/>
</dbReference>
<comment type="caution">
    <text evidence="3">The sequence shown here is derived from an EMBL/GenBank/DDBJ whole genome shotgun (WGS) entry which is preliminary data.</text>
</comment>
<keyword evidence="1" id="KW-0812">Transmembrane</keyword>
<dbReference type="PANTHER" id="PTHR43630">
    <property type="entry name" value="POLY-BETA-1,6-N-ACETYL-D-GLUCOSAMINE SYNTHASE"/>
    <property type="match status" value="1"/>
</dbReference>
<dbReference type="PANTHER" id="PTHR43630:SF2">
    <property type="entry name" value="GLYCOSYLTRANSFERASE"/>
    <property type="match status" value="1"/>
</dbReference>
<keyword evidence="1" id="KW-1133">Transmembrane helix</keyword>